<feature type="domain" description="EGF-like" evidence="8">
    <location>
        <begin position="219"/>
        <end position="255"/>
    </location>
</feature>
<dbReference type="PANTHER" id="PTHR12916:SF9">
    <property type="entry name" value="NEUROGENIC LOCUS NOTCH HOMOLOG PROTEIN 1-RELATED"/>
    <property type="match status" value="1"/>
</dbReference>
<evidence type="ECO:0000256" key="7">
    <source>
        <dbReference type="SAM" id="SignalP"/>
    </source>
</evidence>
<evidence type="ECO:0000256" key="1">
    <source>
        <dbReference type="ARBA" id="ARBA00022536"/>
    </source>
</evidence>
<keyword evidence="5" id="KW-0325">Glycoprotein</keyword>
<feature type="disulfide bond" evidence="6">
    <location>
        <begin position="37"/>
        <end position="54"/>
    </location>
</feature>
<sequence>MMWRLLVLVAVVRYGSSQVYFGGLGGSGDDSCPWGFCENGGECIPGLFGPPDTCECPFGYSGENCETRDCSTVFITTRDQSAPVSGNDDVIGLYTRLADQYDGRDVYKKYDADIRLFYMSDDWSWVVGETLGSYPVRMSVQYSRTYPDQATGPFYLWSEAGWVKEQNLAILCSYDPPCASSPCQNGGACIQHDDYTVSYPFYSCSCVEGFNGTNCEKNIRDECASNPCFNGATCVDGVDTYTCECIFGSTGTHCERVLPYFKEQFLQYEVNPTAAPSECYVCDSASDGHCDVNQSTLSEDFRNNTETTQACSGGACWVVRTAVGDQLVSYQRSCAYNNLECDDISALENCQDDPDGSKVCYKCCTASGCNSGLLTGTAVIALPDSGGANYIGLPWLLLLAAALSVVVSG</sequence>
<evidence type="ECO:0000313" key="9">
    <source>
        <dbReference type="EMBL" id="CAH1245549.1"/>
    </source>
</evidence>
<proteinExistence type="predicted"/>
<dbReference type="SMART" id="SM00181">
    <property type="entry name" value="EGF"/>
    <property type="match status" value="3"/>
</dbReference>
<dbReference type="FunFam" id="2.10.25.10:FF:000012">
    <property type="entry name" value="Delta-like protein"/>
    <property type="match status" value="1"/>
</dbReference>
<protein>
    <submittedName>
        <fullName evidence="9">VCAN protein</fullName>
    </submittedName>
</protein>
<dbReference type="PANTHER" id="PTHR12916">
    <property type="entry name" value="CYTOCHROME C OXIDASE POLYPEPTIDE VIC-2"/>
    <property type="match status" value="1"/>
</dbReference>
<keyword evidence="1 6" id="KW-0245">EGF-like domain</keyword>
<dbReference type="Pfam" id="PF00008">
    <property type="entry name" value="EGF"/>
    <property type="match status" value="2"/>
</dbReference>
<evidence type="ECO:0000313" key="10">
    <source>
        <dbReference type="Proteomes" id="UP000838412"/>
    </source>
</evidence>
<dbReference type="FunFam" id="2.10.25.10:FF:000006">
    <property type="entry name" value="Versican core protein-like isoform 1"/>
    <property type="match status" value="1"/>
</dbReference>
<dbReference type="SMART" id="SM00179">
    <property type="entry name" value="EGF_CA"/>
    <property type="match status" value="1"/>
</dbReference>
<dbReference type="GO" id="GO:0005509">
    <property type="term" value="F:calcium ion binding"/>
    <property type="evidence" value="ECO:0007669"/>
    <property type="project" value="InterPro"/>
</dbReference>
<dbReference type="EMBL" id="OV696699">
    <property type="protein sequence ID" value="CAH1245549.1"/>
    <property type="molecule type" value="Genomic_DNA"/>
</dbReference>
<feature type="disulfide bond" evidence="6">
    <location>
        <begin position="56"/>
        <end position="65"/>
    </location>
</feature>
<dbReference type="Gene3D" id="2.10.25.10">
    <property type="entry name" value="Laminin"/>
    <property type="match status" value="3"/>
</dbReference>
<keyword evidence="4 6" id="KW-1015">Disulfide bond</keyword>
<comment type="caution">
    <text evidence="6">Lacks conserved residue(s) required for the propagation of feature annotation.</text>
</comment>
<accession>A0A8J9Z0Y4</accession>
<dbReference type="Proteomes" id="UP000838412">
    <property type="component" value="Chromosome 14"/>
</dbReference>
<name>A0A8J9Z0Y4_BRALA</name>
<evidence type="ECO:0000256" key="6">
    <source>
        <dbReference type="PROSITE-ProRule" id="PRU00076"/>
    </source>
</evidence>
<organism evidence="9 10">
    <name type="scientific">Branchiostoma lanceolatum</name>
    <name type="common">Common lancelet</name>
    <name type="synonym">Amphioxus lanceolatum</name>
    <dbReference type="NCBI Taxonomy" id="7740"/>
    <lineage>
        <taxon>Eukaryota</taxon>
        <taxon>Metazoa</taxon>
        <taxon>Chordata</taxon>
        <taxon>Cephalochordata</taxon>
        <taxon>Leptocardii</taxon>
        <taxon>Amphioxiformes</taxon>
        <taxon>Branchiostomatidae</taxon>
        <taxon>Branchiostoma</taxon>
    </lineage>
</organism>
<dbReference type="InterPro" id="IPR001881">
    <property type="entry name" value="EGF-like_Ca-bd_dom"/>
</dbReference>
<evidence type="ECO:0000256" key="2">
    <source>
        <dbReference type="ARBA" id="ARBA00022729"/>
    </source>
</evidence>
<evidence type="ECO:0000256" key="5">
    <source>
        <dbReference type="ARBA" id="ARBA00023180"/>
    </source>
</evidence>
<gene>
    <name evidence="9" type="primary">VCAN</name>
    <name evidence="9" type="ORF">BLAG_LOCUS7844</name>
</gene>
<dbReference type="CDD" id="cd00117">
    <property type="entry name" value="TFP"/>
    <property type="match status" value="1"/>
</dbReference>
<dbReference type="PROSITE" id="PS00010">
    <property type="entry name" value="ASX_HYDROXYL"/>
    <property type="match status" value="1"/>
</dbReference>
<dbReference type="InterPro" id="IPR000742">
    <property type="entry name" value="EGF"/>
</dbReference>
<dbReference type="CDD" id="cd00054">
    <property type="entry name" value="EGF_CA"/>
    <property type="match status" value="1"/>
</dbReference>
<dbReference type="PROSITE" id="PS50026">
    <property type="entry name" value="EGF_3"/>
    <property type="match status" value="3"/>
</dbReference>
<reference evidence="9" key="1">
    <citation type="submission" date="2022-01" db="EMBL/GenBank/DDBJ databases">
        <authorList>
            <person name="Braso-Vives M."/>
        </authorList>
    </citation>
    <scope>NUCLEOTIDE SEQUENCE</scope>
</reference>
<feature type="chain" id="PRO_5035464171" evidence="7">
    <location>
        <begin position="18"/>
        <end position="409"/>
    </location>
</feature>
<dbReference type="InterPro" id="IPR000152">
    <property type="entry name" value="EGF-type_Asp/Asn_hydroxyl_site"/>
</dbReference>
<keyword evidence="3" id="KW-0677">Repeat</keyword>
<evidence type="ECO:0000259" key="8">
    <source>
        <dbReference type="PROSITE" id="PS50026"/>
    </source>
</evidence>
<dbReference type="AlphaFoldDB" id="A0A8J9Z0Y4"/>
<feature type="domain" description="EGF-like" evidence="8">
    <location>
        <begin position="174"/>
        <end position="216"/>
    </location>
</feature>
<feature type="disulfide bond" evidence="6">
    <location>
        <begin position="206"/>
        <end position="215"/>
    </location>
</feature>
<dbReference type="SUPFAM" id="SSF57196">
    <property type="entry name" value="EGF/Laminin"/>
    <property type="match status" value="3"/>
</dbReference>
<feature type="domain" description="EGF-like" evidence="8">
    <location>
        <begin position="28"/>
        <end position="66"/>
    </location>
</feature>
<dbReference type="OrthoDB" id="430340at2759"/>
<dbReference type="PROSITE" id="PS00022">
    <property type="entry name" value="EGF_1"/>
    <property type="match status" value="3"/>
</dbReference>
<dbReference type="GO" id="GO:0005112">
    <property type="term" value="F:Notch binding"/>
    <property type="evidence" value="ECO:0007669"/>
    <property type="project" value="TreeGrafter"/>
</dbReference>
<evidence type="ECO:0000256" key="4">
    <source>
        <dbReference type="ARBA" id="ARBA00023157"/>
    </source>
</evidence>
<dbReference type="GO" id="GO:0007219">
    <property type="term" value="P:Notch signaling pathway"/>
    <property type="evidence" value="ECO:0007669"/>
    <property type="project" value="TreeGrafter"/>
</dbReference>
<evidence type="ECO:0000256" key="3">
    <source>
        <dbReference type="ARBA" id="ARBA00022737"/>
    </source>
</evidence>
<keyword evidence="2 7" id="KW-0732">Signal</keyword>
<feature type="signal peptide" evidence="7">
    <location>
        <begin position="1"/>
        <end position="17"/>
    </location>
</feature>
<dbReference type="PROSITE" id="PS01186">
    <property type="entry name" value="EGF_2"/>
    <property type="match status" value="2"/>
</dbReference>
<feature type="disulfide bond" evidence="6">
    <location>
        <begin position="245"/>
        <end position="254"/>
    </location>
</feature>
<keyword evidence="10" id="KW-1185">Reference proteome</keyword>